<dbReference type="InterPro" id="IPR000182">
    <property type="entry name" value="GNAT_dom"/>
</dbReference>
<dbReference type="Proteomes" id="UP000004725">
    <property type="component" value="Unassembled WGS sequence"/>
</dbReference>
<dbReference type="AlphaFoldDB" id="A0AA87IHX2"/>
<proteinExistence type="predicted"/>
<reference evidence="2 3" key="1">
    <citation type="journal article" date="2012" name="J. Bacteriol.">
        <title>Genome Sequence of the Antarctic Psychrophile Bacterium Planococcus antarcticus DSM 14505.</title>
        <authorList>
            <person name="Margolles A."/>
            <person name="Gueimonde M."/>
            <person name="Sanchez B."/>
        </authorList>
    </citation>
    <scope>NUCLEOTIDE SEQUENCE [LARGE SCALE GENOMIC DNA]</scope>
    <source>
        <strain evidence="2 3">DSM 14505</strain>
    </source>
</reference>
<comment type="caution">
    <text evidence="2">The sequence shown here is derived from an EMBL/GenBank/DDBJ whole genome shotgun (WGS) entry which is preliminary data.</text>
</comment>
<evidence type="ECO:0000259" key="1">
    <source>
        <dbReference type="Pfam" id="PF13302"/>
    </source>
</evidence>
<dbReference type="SUPFAM" id="SSF55729">
    <property type="entry name" value="Acyl-CoA N-acyltransferases (Nat)"/>
    <property type="match status" value="1"/>
</dbReference>
<dbReference type="Gene3D" id="3.40.630.30">
    <property type="match status" value="1"/>
</dbReference>
<gene>
    <name evidence="2" type="ORF">A1A1_17245</name>
</gene>
<protein>
    <submittedName>
        <fullName evidence="2">Acetyltransferase</fullName>
    </submittedName>
</protein>
<dbReference type="InterPro" id="IPR016181">
    <property type="entry name" value="Acyl_CoA_acyltransferase"/>
</dbReference>
<evidence type="ECO:0000313" key="2">
    <source>
        <dbReference type="EMBL" id="EIM05238.1"/>
    </source>
</evidence>
<feature type="domain" description="N-acetyltransferase" evidence="1">
    <location>
        <begin position="11"/>
        <end position="63"/>
    </location>
</feature>
<name>A0AA87IHX2_9BACL</name>
<sequence>MEISYIFESKRLVFRHWSERDRNPFAAMVADPEVMRYFPKPMTNNQANQLVDRFETHMDDKGYTM</sequence>
<accession>A0AA87IHX2</accession>
<dbReference type="EMBL" id="AJYB01000083">
    <property type="protein sequence ID" value="EIM05238.1"/>
    <property type="molecule type" value="Genomic_DNA"/>
</dbReference>
<dbReference type="Pfam" id="PF13302">
    <property type="entry name" value="Acetyltransf_3"/>
    <property type="match status" value="1"/>
</dbReference>
<organism evidence="2 3">
    <name type="scientific">Planococcus antarcticus DSM 14505</name>
    <dbReference type="NCBI Taxonomy" id="1185653"/>
    <lineage>
        <taxon>Bacteria</taxon>
        <taxon>Bacillati</taxon>
        <taxon>Bacillota</taxon>
        <taxon>Bacilli</taxon>
        <taxon>Bacillales</taxon>
        <taxon>Caryophanaceae</taxon>
        <taxon>Planococcus</taxon>
    </lineage>
</organism>
<dbReference type="GO" id="GO:0016747">
    <property type="term" value="F:acyltransferase activity, transferring groups other than amino-acyl groups"/>
    <property type="evidence" value="ECO:0007669"/>
    <property type="project" value="InterPro"/>
</dbReference>
<evidence type="ECO:0000313" key="3">
    <source>
        <dbReference type="Proteomes" id="UP000004725"/>
    </source>
</evidence>